<feature type="compositionally biased region" description="Low complexity" evidence="49">
    <location>
        <begin position="63"/>
        <end position="82"/>
    </location>
</feature>
<dbReference type="InterPro" id="IPR036396">
    <property type="entry name" value="Cyt_P450_sf"/>
</dbReference>
<dbReference type="Pfam" id="PF00067">
    <property type="entry name" value="p450"/>
    <property type="match status" value="1"/>
</dbReference>
<keyword evidence="10 46" id="KW-0479">Metal-binding</keyword>
<dbReference type="Gene3D" id="1.10.630.10">
    <property type="entry name" value="Cytochrome P450"/>
    <property type="match status" value="1"/>
</dbReference>
<evidence type="ECO:0000256" key="48">
    <source>
        <dbReference type="SAM" id="Coils"/>
    </source>
</evidence>
<evidence type="ECO:0000256" key="50">
    <source>
        <dbReference type="SAM" id="Phobius"/>
    </source>
</evidence>
<evidence type="ECO:0000313" key="51">
    <source>
        <dbReference type="Ensembl" id="ENSDNVP00000001097.1"/>
    </source>
</evidence>
<dbReference type="PRINTS" id="PR00463">
    <property type="entry name" value="EP450I"/>
</dbReference>
<evidence type="ECO:0000256" key="26">
    <source>
        <dbReference type="ARBA" id="ARBA00050139"/>
    </source>
</evidence>
<comment type="catalytic activity">
    <reaction evidence="28">
        <text>(24S)-hydroxycholesterol + reduced [NADPH--hemoprotein reductase] + O2 = 24S,25-dihydroxycholesterol + oxidized [NADPH--hemoprotein reductase] + H2O + H(+)</text>
        <dbReference type="Rhea" id="RHEA:46384"/>
        <dbReference type="Rhea" id="RHEA-COMP:11964"/>
        <dbReference type="Rhea" id="RHEA-COMP:11965"/>
        <dbReference type="ChEBI" id="CHEBI:15377"/>
        <dbReference type="ChEBI" id="CHEBI:15378"/>
        <dbReference type="ChEBI" id="CHEBI:15379"/>
        <dbReference type="ChEBI" id="CHEBI:34310"/>
        <dbReference type="ChEBI" id="CHEBI:57618"/>
        <dbReference type="ChEBI" id="CHEBI:58210"/>
        <dbReference type="ChEBI" id="CHEBI:86074"/>
    </reaction>
    <physiologicalReaction direction="left-to-right" evidence="28">
        <dbReference type="Rhea" id="RHEA:46385"/>
    </physiologicalReaction>
</comment>
<comment type="catalytic activity">
    <reaction evidence="29">
        <text>7-dehydrocholesterol + reduced [NADPH--hemoprotein reductase] + O2 = cholesta-5,7-dien-3beta,25-diol + oxidized [NADPH--hemoprotein reductase] + H2O + H(+)</text>
        <dbReference type="Rhea" id="RHEA:53240"/>
        <dbReference type="Rhea" id="RHEA-COMP:11964"/>
        <dbReference type="Rhea" id="RHEA-COMP:11965"/>
        <dbReference type="ChEBI" id="CHEBI:15377"/>
        <dbReference type="ChEBI" id="CHEBI:15378"/>
        <dbReference type="ChEBI" id="CHEBI:15379"/>
        <dbReference type="ChEBI" id="CHEBI:17759"/>
        <dbReference type="ChEBI" id="CHEBI:57618"/>
        <dbReference type="ChEBI" id="CHEBI:58210"/>
        <dbReference type="ChEBI" id="CHEBI:137057"/>
    </reaction>
    <physiologicalReaction direction="left-to-right" evidence="29">
        <dbReference type="Rhea" id="RHEA:53241"/>
    </physiologicalReaction>
</comment>
<evidence type="ECO:0000256" key="33">
    <source>
        <dbReference type="ARBA" id="ARBA00051527"/>
    </source>
</evidence>
<evidence type="ECO:0000256" key="31">
    <source>
        <dbReference type="ARBA" id="ARBA00051188"/>
    </source>
</evidence>
<feature type="transmembrane region" description="Helical" evidence="50">
    <location>
        <begin position="91"/>
        <end position="116"/>
    </location>
</feature>
<dbReference type="Ensembl" id="ENSDNVT00000001310.1">
    <property type="protein sequence ID" value="ENSDNVP00000001097.1"/>
    <property type="gene ID" value="ENSDNVG00000000799.1"/>
</dbReference>
<keyword evidence="11" id="KW-0256">Endoplasmic reticulum</keyword>
<evidence type="ECO:0000256" key="36">
    <source>
        <dbReference type="ARBA" id="ARBA00051763"/>
    </source>
</evidence>
<keyword evidence="22" id="KW-0966">Cell projection</keyword>
<evidence type="ECO:0000256" key="1">
    <source>
        <dbReference type="ARBA" id="ARBA00001971"/>
    </source>
</evidence>
<feature type="binding site" description="axial binding residue" evidence="46">
    <location>
        <position position="532"/>
    </location>
    <ligand>
        <name>heme</name>
        <dbReference type="ChEBI" id="CHEBI:30413"/>
    </ligand>
    <ligandPart>
        <name>Fe</name>
        <dbReference type="ChEBI" id="CHEBI:18248"/>
    </ligandPart>
</feature>
<feature type="compositionally biased region" description="Pro residues" evidence="49">
    <location>
        <begin position="25"/>
        <end position="40"/>
    </location>
</feature>
<evidence type="ECO:0000256" key="43">
    <source>
        <dbReference type="ARBA" id="ARBA00077287"/>
    </source>
</evidence>
<evidence type="ECO:0000256" key="39">
    <source>
        <dbReference type="ARBA" id="ARBA00052870"/>
    </source>
</evidence>
<dbReference type="PRINTS" id="PR00385">
    <property type="entry name" value="P450"/>
</dbReference>
<evidence type="ECO:0000256" key="5">
    <source>
        <dbReference type="ARBA" id="ARBA00005108"/>
    </source>
</evidence>
<keyword evidence="48" id="KW-0175">Coiled coil</keyword>
<keyword evidence="21" id="KW-0753">Steroid metabolism</keyword>
<evidence type="ECO:0000256" key="18">
    <source>
        <dbReference type="ARBA" id="ARBA00023098"/>
    </source>
</evidence>
<evidence type="ECO:0000256" key="19">
    <source>
        <dbReference type="ARBA" id="ARBA00023136"/>
    </source>
</evidence>
<reference evidence="51" key="1">
    <citation type="submission" date="2025-08" db="UniProtKB">
        <authorList>
            <consortium name="Ensembl"/>
        </authorList>
    </citation>
    <scope>IDENTIFICATION</scope>
</reference>
<evidence type="ECO:0000256" key="23">
    <source>
        <dbReference type="ARBA" id="ARBA00034106"/>
    </source>
</evidence>
<comment type="catalytic activity">
    <reaction evidence="31">
        <text>testosterone + reduced [NADPH--hemoprotein reductase] + O2 = 16beta,17beta-dihydroxyandrost-4-en-3-one + oxidized [NADPH--hemoprotein reductase] + H2O + H(+)</text>
        <dbReference type="Rhea" id="RHEA:46304"/>
        <dbReference type="Rhea" id="RHEA-COMP:11964"/>
        <dbReference type="Rhea" id="RHEA-COMP:11965"/>
        <dbReference type="ChEBI" id="CHEBI:15377"/>
        <dbReference type="ChEBI" id="CHEBI:15378"/>
        <dbReference type="ChEBI" id="CHEBI:15379"/>
        <dbReference type="ChEBI" id="CHEBI:17347"/>
        <dbReference type="ChEBI" id="CHEBI:57618"/>
        <dbReference type="ChEBI" id="CHEBI:58210"/>
        <dbReference type="ChEBI" id="CHEBI:83027"/>
    </reaction>
    <physiologicalReaction direction="left-to-right" evidence="31">
        <dbReference type="Rhea" id="RHEA:46305"/>
    </physiologicalReaction>
</comment>
<comment type="cofactor">
    <cofactor evidence="1 46">
        <name>heme</name>
        <dbReference type="ChEBI" id="CHEBI:30413"/>
    </cofactor>
</comment>
<keyword evidence="14 47" id="KW-0560">Oxidoreductase</keyword>
<evidence type="ECO:0000256" key="4">
    <source>
        <dbReference type="ARBA" id="ARBA00004389"/>
    </source>
</evidence>
<dbReference type="InterPro" id="IPR002401">
    <property type="entry name" value="Cyt_P450_E_grp-I"/>
</dbReference>
<evidence type="ECO:0000256" key="6">
    <source>
        <dbReference type="ARBA" id="ARBA00010617"/>
    </source>
</evidence>
<dbReference type="GO" id="GO:0006707">
    <property type="term" value="P:cholesterol catabolic process"/>
    <property type="evidence" value="ECO:0007669"/>
    <property type="project" value="InterPro"/>
</dbReference>
<evidence type="ECO:0000256" key="24">
    <source>
        <dbReference type="ARBA" id="ARBA00034110"/>
    </source>
</evidence>
<dbReference type="GO" id="GO:0098794">
    <property type="term" value="C:postsynapse"/>
    <property type="evidence" value="ECO:0007669"/>
    <property type="project" value="UniProtKB-SubCell"/>
</dbReference>
<keyword evidence="52" id="KW-1185">Reference proteome</keyword>
<evidence type="ECO:0000256" key="3">
    <source>
        <dbReference type="ARBA" id="ARBA00004279"/>
    </source>
</evidence>
<dbReference type="SUPFAM" id="SSF48264">
    <property type="entry name" value="Cytochrome P450"/>
    <property type="match status" value="1"/>
</dbReference>
<comment type="subcellular location">
    <subcellularLocation>
        <location evidence="3">Cell projection</location>
        <location evidence="3">Dendrite</location>
    </subcellularLocation>
    <subcellularLocation>
        <location evidence="4">Endoplasmic reticulum membrane</location>
        <topology evidence="4">Single-pass membrane protein</topology>
    </subcellularLocation>
    <subcellularLocation>
        <location evidence="2">Microsome membrane</location>
        <topology evidence="2">Single-pass membrane protein</topology>
    </subcellularLocation>
    <subcellularLocation>
        <location evidence="24">Postsynapse</location>
    </subcellularLocation>
    <subcellularLocation>
        <location evidence="23">Presynapse</location>
    </subcellularLocation>
</comment>
<keyword evidence="16" id="KW-0770">Synapse</keyword>
<feature type="coiled-coil region" evidence="48">
    <location>
        <begin position="244"/>
        <end position="271"/>
    </location>
</feature>
<comment type="similarity">
    <text evidence="6 47">Belongs to the cytochrome P450 family.</text>
</comment>
<evidence type="ECO:0000256" key="11">
    <source>
        <dbReference type="ARBA" id="ARBA00022824"/>
    </source>
</evidence>
<evidence type="ECO:0000256" key="47">
    <source>
        <dbReference type="RuleBase" id="RU000461"/>
    </source>
</evidence>
<keyword evidence="13 50" id="KW-1133">Transmembrane helix</keyword>
<keyword evidence="19 50" id="KW-0472">Membrane</keyword>
<organism evidence="51 52">
    <name type="scientific">Dromaius novaehollandiae</name>
    <name type="common">Emu</name>
    <dbReference type="NCBI Taxonomy" id="8790"/>
    <lineage>
        <taxon>Eukaryota</taxon>
        <taxon>Metazoa</taxon>
        <taxon>Chordata</taxon>
        <taxon>Craniata</taxon>
        <taxon>Vertebrata</taxon>
        <taxon>Euteleostomi</taxon>
        <taxon>Archelosauria</taxon>
        <taxon>Archosauria</taxon>
        <taxon>Dinosauria</taxon>
        <taxon>Saurischia</taxon>
        <taxon>Theropoda</taxon>
        <taxon>Coelurosauria</taxon>
        <taxon>Aves</taxon>
        <taxon>Palaeognathae</taxon>
        <taxon>Casuariiformes</taxon>
        <taxon>Dromaiidae</taxon>
        <taxon>Dromaius</taxon>
    </lineage>
</organism>
<evidence type="ECO:0000256" key="17">
    <source>
        <dbReference type="ARBA" id="ARBA00023033"/>
    </source>
</evidence>
<dbReference type="CDD" id="cd20613">
    <property type="entry name" value="CYP46A1-like"/>
    <property type="match status" value="1"/>
</dbReference>
<proteinExistence type="inferred from homology"/>
<dbReference type="InterPro" id="IPR001128">
    <property type="entry name" value="Cyt_P450"/>
</dbReference>
<keyword evidence="17 47" id="KW-0503">Monooxygenase</keyword>
<evidence type="ECO:0000256" key="7">
    <source>
        <dbReference type="ARBA" id="ARBA00022548"/>
    </source>
</evidence>
<evidence type="ECO:0000256" key="10">
    <source>
        <dbReference type="ARBA" id="ARBA00022723"/>
    </source>
</evidence>
<evidence type="ECO:0000256" key="2">
    <source>
        <dbReference type="ARBA" id="ARBA00004111"/>
    </source>
</evidence>
<evidence type="ECO:0000256" key="28">
    <source>
        <dbReference type="ARBA" id="ARBA00050430"/>
    </source>
</evidence>
<dbReference type="Proteomes" id="UP000694423">
    <property type="component" value="Unplaced"/>
</dbReference>
<evidence type="ECO:0000256" key="45">
    <source>
        <dbReference type="ARBA" id="ARBA00080170"/>
    </source>
</evidence>
<evidence type="ECO:0000256" key="40">
    <source>
        <dbReference type="ARBA" id="ARBA00054645"/>
    </source>
</evidence>
<dbReference type="GO" id="GO:0005506">
    <property type="term" value="F:iron ion binding"/>
    <property type="evidence" value="ECO:0007669"/>
    <property type="project" value="InterPro"/>
</dbReference>
<comment type="catalytic activity">
    <reaction evidence="32">
        <text>testosterone + reduced [NADPH--hemoprotein reductase] + O2 = 6beta,17beta-dihydroxyandrost-4-en-3-one + oxidized [NADPH--hemoprotein reductase] + H2O + H(+)</text>
        <dbReference type="Rhea" id="RHEA:46296"/>
        <dbReference type="Rhea" id="RHEA-COMP:11964"/>
        <dbReference type="Rhea" id="RHEA-COMP:11965"/>
        <dbReference type="ChEBI" id="CHEBI:15377"/>
        <dbReference type="ChEBI" id="CHEBI:15378"/>
        <dbReference type="ChEBI" id="CHEBI:15379"/>
        <dbReference type="ChEBI" id="CHEBI:17347"/>
        <dbReference type="ChEBI" id="CHEBI:34477"/>
        <dbReference type="ChEBI" id="CHEBI:57618"/>
        <dbReference type="ChEBI" id="CHEBI:58210"/>
    </reaction>
    <physiologicalReaction direction="left-to-right" evidence="32">
        <dbReference type="Rhea" id="RHEA:46297"/>
    </physiologicalReaction>
</comment>
<accession>A0A8C4J2G0</accession>
<dbReference type="AlphaFoldDB" id="A0A8C4J2G0"/>
<comment type="catalytic activity">
    <reaction evidence="38">
        <text>progesterone + reduced [NADPH--hemoprotein reductase] + O2 = 17alpha-hydroxyprogesterone + oxidized [NADPH--hemoprotein reductase] + H2O + H(+)</text>
        <dbReference type="Rhea" id="RHEA:46308"/>
        <dbReference type="Rhea" id="RHEA-COMP:11964"/>
        <dbReference type="Rhea" id="RHEA-COMP:11965"/>
        <dbReference type="ChEBI" id="CHEBI:15377"/>
        <dbReference type="ChEBI" id="CHEBI:15378"/>
        <dbReference type="ChEBI" id="CHEBI:15379"/>
        <dbReference type="ChEBI" id="CHEBI:17026"/>
        <dbReference type="ChEBI" id="CHEBI:17252"/>
        <dbReference type="ChEBI" id="CHEBI:57618"/>
        <dbReference type="ChEBI" id="CHEBI:58210"/>
    </reaction>
    <physiologicalReaction direction="left-to-right" evidence="38">
        <dbReference type="Rhea" id="RHEA:46309"/>
    </physiologicalReaction>
</comment>
<dbReference type="InterPro" id="IPR017972">
    <property type="entry name" value="Cyt_P450_CS"/>
</dbReference>
<comment type="catalytic activity">
    <reaction evidence="34">
        <text>7alpha-hydroxycholesterol + reduced [NADPH--hemoprotein reductase] + O2 = (24S)-7alpha-dihydroxycholesterol + oxidized [NADPH--hemoprotein reductase] + H2O + H(+)</text>
        <dbReference type="Rhea" id="RHEA:46380"/>
        <dbReference type="Rhea" id="RHEA-COMP:11964"/>
        <dbReference type="Rhea" id="RHEA-COMP:11965"/>
        <dbReference type="ChEBI" id="CHEBI:15377"/>
        <dbReference type="ChEBI" id="CHEBI:15378"/>
        <dbReference type="ChEBI" id="CHEBI:15379"/>
        <dbReference type="ChEBI" id="CHEBI:17500"/>
        <dbReference type="ChEBI" id="CHEBI:37640"/>
        <dbReference type="ChEBI" id="CHEBI:57618"/>
        <dbReference type="ChEBI" id="CHEBI:58210"/>
    </reaction>
    <physiologicalReaction direction="left-to-right" evidence="34">
        <dbReference type="Rhea" id="RHEA:46381"/>
    </physiologicalReaction>
</comment>
<comment type="catalytic activity">
    <reaction evidence="37">
        <text>7-dehydrocholesterol + reduced [NADPH--hemoprotein reductase] + O2 = cholesta-5,7-dien-3beta,24S-diol + oxidized [NADPH--hemoprotein reductase] + H2O + H(+)</text>
        <dbReference type="Rhea" id="RHEA:53244"/>
        <dbReference type="Rhea" id="RHEA-COMP:11964"/>
        <dbReference type="Rhea" id="RHEA-COMP:11965"/>
        <dbReference type="ChEBI" id="CHEBI:15377"/>
        <dbReference type="ChEBI" id="CHEBI:15378"/>
        <dbReference type="ChEBI" id="CHEBI:15379"/>
        <dbReference type="ChEBI" id="CHEBI:17759"/>
        <dbReference type="ChEBI" id="CHEBI:57618"/>
        <dbReference type="ChEBI" id="CHEBI:58210"/>
        <dbReference type="ChEBI" id="CHEBI:137061"/>
    </reaction>
    <physiologicalReaction direction="left-to-right" evidence="37">
        <dbReference type="Rhea" id="RHEA:53245"/>
    </physiologicalReaction>
</comment>
<comment type="catalytic activity">
    <reaction evidence="30">
        <text>cholesterol + reduced [NADPH--hemoprotein reductase] + O2 = (24S)-hydroxycholesterol + oxidized [NADPH--hemoprotein reductase] + H2O + H(+)</text>
        <dbReference type="Rhea" id="RHEA:22716"/>
        <dbReference type="Rhea" id="RHEA-COMP:11964"/>
        <dbReference type="Rhea" id="RHEA-COMP:11965"/>
        <dbReference type="ChEBI" id="CHEBI:15377"/>
        <dbReference type="ChEBI" id="CHEBI:15378"/>
        <dbReference type="ChEBI" id="CHEBI:15379"/>
        <dbReference type="ChEBI" id="CHEBI:16113"/>
        <dbReference type="ChEBI" id="CHEBI:34310"/>
        <dbReference type="ChEBI" id="CHEBI:57618"/>
        <dbReference type="ChEBI" id="CHEBI:58210"/>
        <dbReference type="EC" id="1.14.14.25"/>
    </reaction>
    <physiologicalReaction direction="left-to-right" evidence="30">
        <dbReference type="Rhea" id="RHEA:22717"/>
    </physiologicalReaction>
</comment>
<comment type="pathway">
    <text evidence="5">Lipid metabolism; C21-steroid hormone metabolism.</text>
</comment>
<feature type="region of interest" description="Disordered" evidence="49">
    <location>
        <begin position="63"/>
        <end position="85"/>
    </location>
</feature>
<dbReference type="GO" id="GO:0033781">
    <property type="term" value="F:cholesterol 24-hydroxylase activity"/>
    <property type="evidence" value="ECO:0007669"/>
    <property type="project" value="UniProtKB-EC"/>
</dbReference>
<dbReference type="GO" id="GO:0020037">
    <property type="term" value="F:heme binding"/>
    <property type="evidence" value="ECO:0007669"/>
    <property type="project" value="InterPro"/>
</dbReference>
<dbReference type="PROSITE" id="PS00086">
    <property type="entry name" value="CYTOCHROME_P450"/>
    <property type="match status" value="1"/>
</dbReference>
<protein>
    <recommendedName>
        <fullName evidence="42">Cholesterol 24-hydroxylase</fullName>
        <ecNumber evidence="41">1.14.14.25</ecNumber>
    </recommendedName>
    <alternativeName>
        <fullName evidence="44">Cholesterol 24-monooxygenase</fullName>
    </alternativeName>
    <alternativeName>
        <fullName evidence="43">Cholesterol 24S-hydroxylase</fullName>
    </alternativeName>
    <alternativeName>
        <fullName evidence="45">Cytochrome P450 46A1</fullName>
    </alternativeName>
</protein>
<comment type="function">
    <text evidence="40">P450 monooxygenase that plays a major role in cholesterol homeostasis in the brain. Primarily catalyzes the hydroxylation (with S stereochemistry) at C-24 of cholesterol side chain, triggering cholesterol diffusion out of neurons and its further degradation. By promoting constant cholesterol elimination in neurons, may activate the mevalonate pathway and coordinate the synthesis of new cholesterol and nonsterol isoprenoids involved in synaptic activity and learning. Further hydroxylates cholesterol derivatives and hormone steroids on both the ring and side chain of these molecules, converting them into active oxysterols involved in lipid signaling and biosynthesis. Acts as an epoxidase converting cholesta-5,24-dien-3beta-ol/desmosterol into (24S),25-epoxycholesterol, an abundant lipid ligand of nuclear NR1H2 and NR1H3 receptors shown to promote neurogenesis in developing brain. May also catalyze the oxidative metabolism of xenobiotics, such as clotrimazole.</text>
</comment>
<comment type="catalytic activity">
    <reaction evidence="33">
        <text>4beta-hydroxycholesterol + reduced [NADPH--hemoprotein reductase] + O2 = 4beta,24S-dihydroxycholesterol + oxidized [NADPH--hemoprotein reductase] + H2O + H(+)</text>
        <dbReference type="Rhea" id="RHEA:46392"/>
        <dbReference type="Rhea" id="RHEA-COMP:11964"/>
        <dbReference type="Rhea" id="RHEA-COMP:11965"/>
        <dbReference type="ChEBI" id="CHEBI:15377"/>
        <dbReference type="ChEBI" id="CHEBI:15378"/>
        <dbReference type="ChEBI" id="CHEBI:15379"/>
        <dbReference type="ChEBI" id="CHEBI:57618"/>
        <dbReference type="ChEBI" id="CHEBI:58210"/>
        <dbReference type="ChEBI" id="CHEBI:85778"/>
        <dbReference type="ChEBI" id="CHEBI:86087"/>
    </reaction>
    <physiologicalReaction direction="left-to-right" evidence="33">
        <dbReference type="Rhea" id="RHEA:46393"/>
    </physiologicalReaction>
</comment>
<evidence type="ECO:0000313" key="52">
    <source>
        <dbReference type="Proteomes" id="UP000694423"/>
    </source>
</evidence>
<evidence type="ECO:0000256" key="8">
    <source>
        <dbReference type="ARBA" id="ARBA00022617"/>
    </source>
</evidence>
<feature type="region of interest" description="Disordered" evidence="49">
    <location>
        <begin position="1"/>
        <end position="43"/>
    </location>
</feature>
<evidence type="ECO:0000256" key="22">
    <source>
        <dbReference type="ARBA" id="ARBA00023273"/>
    </source>
</evidence>
<gene>
    <name evidence="51" type="primary">LOC112989932</name>
</gene>
<evidence type="ECO:0000256" key="13">
    <source>
        <dbReference type="ARBA" id="ARBA00022989"/>
    </source>
</evidence>
<keyword evidence="12" id="KW-0492">Microsome</keyword>
<evidence type="ECO:0000256" key="15">
    <source>
        <dbReference type="ARBA" id="ARBA00023004"/>
    </source>
</evidence>
<keyword evidence="15 46" id="KW-0408">Iron</keyword>
<name>A0A8C4J2G0_DRONO</name>
<comment type="pathway">
    <text evidence="25">Steroid metabolism; cholesterol degradation.</text>
</comment>
<dbReference type="GO" id="GO:0030425">
    <property type="term" value="C:dendrite"/>
    <property type="evidence" value="ECO:0007669"/>
    <property type="project" value="UniProtKB-SubCell"/>
</dbReference>
<evidence type="ECO:0000256" key="41">
    <source>
        <dbReference type="ARBA" id="ARBA00066440"/>
    </source>
</evidence>
<comment type="catalytic activity">
    <reaction evidence="26">
        <text>desmosterol + reduced [NADPH--hemoprotein reductase] + O2 = (24Z),26-hydroxydesmosterol + oxidized [NADPH--hemoprotein reductase] + H2O + H(+)</text>
        <dbReference type="Rhea" id="RHEA:53236"/>
        <dbReference type="Rhea" id="RHEA-COMP:11964"/>
        <dbReference type="Rhea" id="RHEA-COMP:11965"/>
        <dbReference type="ChEBI" id="CHEBI:15377"/>
        <dbReference type="ChEBI" id="CHEBI:15378"/>
        <dbReference type="ChEBI" id="CHEBI:15379"/>
        <dbReference type="ChEBI" id="CHEBI:17737"/>
        <dbReference type="ChEBI" id="CHEBI:57618"/>
        <dbReference type="ChEBI" id="CHEBI:58210"/>
        <dbReference type="ChEBI" id="CHEBI:137053"/>
    </reaction>
    <physiologicalReaction direction="left-to-right" evidence="26">
        <dbReference type="Rhea" id="RHEA:53237"/>
    </physiologicalReaction>
</comment>
<evidence type="ECO:0000256" key="25">
    <source>
        <dbReference type="ARBA" id="ARBA00049645"/>
    </source>
</evidence>
<keyword evidence="18" id="KW-0443">Lipid metabolism</keyword>
<evidence type="ECO:0000256" key="16">
    <source>
        <dbReference type="ARBA" id="ARBA00023018"/>
    </source>
</evidence>
<dbReference type="FunFam" id="1.10.630.10:FF:000031">
    <property type="entry name" value="cholesterol 24-hydroxylase isoform X2"/>
    <property type="match status" value="1"/>
</dbReference>
<keyword evidence="9 50" id="KW-0812">Transmembrane</keyword>
<evidence type="ECO:0000256" key="29">
    <source>
        <dbReference type="ARBA" id="ARBA00050696"/>
    </source>
</evidence>
<evidence type="ECO:0000256" key="21">
    <source>
        <dbReference type="ARBA" id="ARBA00023221"/>
    </source>
</evidence>
<evidence type="ECO:0000256" key="14">
    <source>
        <dbReference type="ARBA" id="ARBA00023002"/>
    </source>
</evidence>
<dbReference type="GO" id="GO:0005789">
    <property type="term" value="C:endoplasmic reticulum membrane"/>
    <property type="evidence" value="ECO:0007669"/>
    <property type="project" value="UniProtKB-SubCell"/>
</dbReference>
<comment type="catalytic activity">
    <reaction evidence="39">
        <text>desmosterol + reduced [NADPH--hemoprotein reductase] + O2 = (24S)-25-epoxycholesterol + oxidized [NADPH--hemoprotein reductase] + H2O + H(+)</text>
        <dbReference type="Rhea" id="RHEA:53232"/>
        <dbReference type="Rhea" id="RHEA-COMP:11964"/>
        <dbReference type="Rhea" id="RHEA-COMP:11965"/>
        <dbReference type="ChEBI" id="CHEBI:15377"/>
        <dbReference type="ChEBI" id="CHEBI:15378"/>
        <dbReference type="ChEBI" id="CHEBI:15379"/>
        <dbReference type="ChEBI" id="CHEBI:17737"/>
        <dbReference type="ChEBI" id="CHEBI:41633"/>
        <dbReference type="ChEBI" id="CHEBI:57618"/>
        <dbReference type="ChEBI" id="CHEBI:58210"/>
    </reaction>
    <physiologicalReaction direction="left-to-right" evidence="39">
        <dbReference type="Rhea" id="RHEA:53233"/>
    </physiologicalReaction>
</comment>
<evidence type="ECO:0000256" key="12">
    <source>
        <dbReference type="ARBA" id="ARBA00022848"/>
    </source>
</evidence>
<evidence type="ECO:0000256" key="46">
    <source>
        <dbReference type="PIRSR" id="PIRSR602401-1"/>
    </source>
</evidence>
<keyword evidence="8 46" id="KW-0349">Heme</keyword>
<evidence type="ECO:0000256" key="34">
    <source>
        <dbReference type="ARBA" id="ARBA00051606"/>
    </source>
</evidence>
<comment type="catalytic activity">
    <reaction evidence="27">
        <text>testosterone + reduced [NADPH--hemoprotein reductase] + O2 = 2-hydroxytestosterone + oxidized [NADPH--hemoprotein reductase] + H2O + H(+)</text>
        <dbReference type="Rhea" id="RHEA:46300"/>
        <dbReference type="Rhea" id="RHEA-COMP:11964"/>
        <dbReference type="Rhea" id="RHEA-COMP:11965"/>
        <dbReference type="ChEBI" id="CHEBI:15377"/>
        <dbReference type="ChEBI" id="CHEBI:15378"/>
        <dbReference type="ChEBI" id="CHEBI:15379"/>
        <dbReference type="ChEBI" id="CHEBI:17347"/>
        <dbReference type="ChEBI" id="CHEBI:57618"/>
        <dbReference type="ChEBI" id="CHEBI:58210"/>
        <dbReference type="ChEBI" id="CHEBI:86013"/>
    </reaction>
    <physiologicalReaction direction="left-to-right" evidence="27">
        <dbReference type="Rhea" id="RHEA:46301"/>
    </physiologicalReaction>
</comment>
<keyword evidence="7" id="KW-0153">Cholesterol metabolism</keyword>
<evidence type="ECO:0000256" key="42">
    <source>
        <dbReference type="ARBA" id="ARBA00068948"/>
    </source>
</evidence>
<evidence type="ECO:0000256" key="38">
    <source>
        <dbReference type="ARBA" id="ARBA00052074"/>
    </source>
</evidence>
<dbReference type="PANTHER" id="PTHR24293">
    <property type="entry name" value="CYTOCHROME P450 FAMILY 46 SUBFAMILY A"/>
    <property type="match status" value="1"/>
</dbReference>
<comment type="catalytic activity">
    <reaction evidence="36">
        <text>(24S)-hydroxycholesterol + reduced [NADPH--hemoprotein reductase] + O2 = (24S,25R)-24,26-dihydroxycholesterol + oxidized [NADPH--hemoprotein reductase] + H2O + H(+)</text>
        <dbReference type="Rhea" id="RHEA:46388"/>
        <dbReference type="Rhea" id="RHEA-COMP:11964"/>
        <dbReference type="Rhea" id="RHEA-COMP:11965"/>
        <dbReference type="ChEBI" id="CHEBI:15377"/>
        <dbReference type="ChEBI" id="CHEBI:15378"/>
        <dbReference type="ChEBI" id="CHEBI:15379"/>
        <dbReference type="ChEBI" id="CHEBI:34310"/>
        <dbReference type="ChEBI" id="CHEBI:57618"/>
        <dbReference type="ChEBI" id="CHEBI:58210"/>
        <dbReference type="ChEBI" id="CHEBI:86165"/>
    </reaction>
    <physiologicalReaction direction="left-to-right" evidence="36">
        <dbReference type="Rhea" id="RHEA:46389"/>
    </physiologicalReaction>
</comment>
<keyword evidence="20" id="KW-1207">Sterol metabolism</keyword>
<evidence type="ECO:0000256" key="30">
    <source>
        <dbReference type="ARBA" id="ARBA00050991"/>
    </source>
</evidence>
<reference evidence="51" key="2">
    <citation type="submission" date="2025-09" db="UniProtKB">
        <authorList>
            <consortium name="Ensembl"/>
        </authorList>
    </citation>
    <scope>IDENTIFICATION</scope>
</reference>
<evidence type="ECO:0000256" key="27">
    <source>
        <dbReference type="ARBA" id="ARBA00050344"/>
    </source>
</evidence>
<comment type="catalytic activity">
    <reaction evidence="35">
        <text>cholestanol + reduced [NADPH--hemoprotein reductase] + O2 = (24S)-hydroxycholestanol + oxidized [NADPH--hemoprotein reductase] + H2O + H(+)</text>
        <dbReference type="Rhea" id="RHEA:53808"/>
        <dbReference type="Rhea" id="RHEA-COMP:11964"/>
        <dbReference type="Rhea" id="RHEA-COMP:11965"/>
        <dbReference type="ChEBI" id="CHEBI:15377"/>
        <dbReference type="ChEBI" id="CHEBI:15378"/>
        <dbReference type="ChEBI" id="CHEBI:15379"/>
        <dbReference type="ChEBI" id="CHEBI:57618"/>
        <dbReference type="ChEBI" id="CHEBI:58210"/>
        <dbReference type="ChEBI" id="CHEBI:86570"/>
        <dbReference type="ChEBI" id="CHEBI:137687"/>
    </reaction>
    <physiologicalReaction direction="left-to-right" evidence="35">
        <dbReference type="Rhea" id="RHEA:53809"/>
    </physiologicalReaction>
</comment>
<dbReference type="InterPro" id="IPR039983">
    <property type="entry name" value="CYP46A1"/>
</dbReference>
<evidence type="ECO:0000256" key="35">
    <source>
        <dbReference type="ARBA" id="ARBA00051748"/>
    </source>
</evidence>
<evidence type="ECO:0000256" key="9">
    <source>
        <dbReference type="ARBA" id="ARBA00022692"/>
    </source>
</evidence>
<evidence type="ECO:0000256" key="49">
    <source>
        <dbReference type="SAM" id="MobiDB-lite"/>
    </source>
</evidence>
<dbReference type="EC" id="1.14.14.25" evidence="41"/>
<evidence type="ECO:0000256" key="32">
    <source>
        <dbReference type="ARBA" id="ARBA00051503"/>
    </source>
</evidence>
<evidence type="ECO:0000256" key="37">
    <source>
        <dbReference type="ARBA" id="ARBA00051817"/>
    </source>
</evidence>
<evidence type="ECO:0000256" key="44">
    <source>
        <dbReference type="ARBA" id="ARBA00079170"/>
    </source>
</evidence>
<dbReference type="PANTHER" id="PTHR24293:SF1">
    <property type="entry name" value="CHOLESTEROL 24-HYDROXYLASE"/>
    <property type="match status" value="1"/>
</dbReference>
<dbReference type="GO" id="GO:0098793">
    <property type="term" value="C:presynapse"/>
    <property type="evidence" value="ECO:0007669"/>
    <property type="project" value="UniProtKB-SubCell"/>
</dbReference>
<evidence type="ECO:0000256" key="20">
    <source>
        <dbReference type="ARBA" id="ARBA00023166"/>
    </source>
</evidence>
<sequence>MASPPGEEQAVLPGCPDSRPAMGRPDPPACLPAQPLPARPAPRRGCAAALSSAARCLASFPASSGSRSSSGPGPPAQRARAGPGPPEAMEVLGALGALSLLLLAALLLAFGIYCGYVQRVHAKYDHIPGAPRESFLLGHLPILWRMMKKNEFVHDLFLQWAEKYGPIVRFNAFHRVSIMILSPEGVKEFLMSPQYPKDQQVYGRIFNIFGVRFLGNGLVTDRNYDHWYKQRKIMDPAFSRTYLIGLMETFNEKAEELMEKLEEKADGKKEFSMLMMMSRVTLDVIAKIAFGLELNSLSDDQTPFPHAVTMIMKGMTEMRIPFVKYMPGKQKMIKEVQESVRLLRRVGKECIEQRREAMQNGKEATVDILTQILKGDALEEIRDDENILDNFITFFVAGHETTANQLSFTVMALAQHPEVLERLQAEVDEVIGAKRDISYEDLGKLKYLSQVLKESLRLYPPVPGTVRWTKMENVIEGIRIPANTTLIFSTYIMGRMEQYFKDPLTFNPDRFSKEAPKPYYSYFPFSLGPRSCIGQVFAQMEAKVVMAKLLQRFEFQLVPGQSFKLSDTGTLRPLDGVMCKLKPRSLPKSFQT</sequence>